<feature type="region of interest" description="Disordered" evidence="1">
    <location>
        <begin position="87"/>
        <end position="113"/>
    </location>
</feature>
<evidence type="ECO:0000313" key="3">
    <source>
        <dbReference type="EMBL" id="KFU76681.1"/>
    </source>
</evidence>
<proteinExistence type="predicted"/>
<dbReference type="AlphaFoldDB" id="A0A2P2FIY9"/>
<evidence type="ECO:0000256" key="1">
    <source>
        <dbReference type="SAM" id="MobiDB-lite"/>
    </source>
</evidence>
<dbReference type="RefSeq" id="WP_034320947.1">
    <property type="nucleotide sequence ID" value="NZ_JFBM01000041.1"/>
</dbReference>
<name>A0A2P2FIY9_AMYLU</name>
<reference evidence="3 4" key="1">
    <citation type="journal article" date="2014" name="Genome Announc.">
        <title>Draft Genome Sequence of Amycolatopsis lurida NRRL 2430, Producer of the Glycopeptide Family Antibiotic Ristocetin.</title>
        <authorList>
            <person name="Kwun M.J."/>
            <person name="Hong H.J."/>
        </authorList>
    </citation>
    <scope>NUCLEOTIDE SEQUENCE [LARGE SCALE GENOMIC DNA]</scope>
    <source>
        <strain evidence="3 4">NRRL 2430</strain>
    </source>
</reference>
<accession>A0A2P2FIY9</accession>
<feature type="chain" id="PRO_5039365335" description="RdlA protein" evidence="2">
    <location>
        <begin position="20"/>
        <end position="113"/>
    </location>
</feature>
<sequence>MIKQLGFVATALAAGMAIAGGSASAAVADQPIDHNGQLGLGNIQNVDAVHNLNVVGGVCDNNVNVLGVQVPVRDVAEGIAVPVLSPGETEAEGATPDNCAGGIIEDGGTVQGN</sequence>
<protein>
    <recommendedName>
        <fullName evidence="5">RdlA protein</fullName>
    </recommendedName>
</protein>
<keyword evidence="4" id="KW-1185">Reference proteome</keyword>
<organism evidence="3 4">
    <name type="scientific">Amycolatopsis lurida NRRL 2430</name>
    <dbReference type="NCBI Taxonomy" id="1460371"/>
    <lineage>
        <taxon>Bacteria</taxon>
        <taxon>Bacillati</taxon>
        <taxon>Actinomycetota</taxon>
        <taxon>Actinomycetes</taxon>
        <taxon>Pseudonocardiales</taxon>
        <taxon>Pseudonocardiaceae</taxon>
        <taxon>Amycolatopsis</taxon>
    </lineage>
</organism>
<comment type="caution">
    <text evidence="3">The sequence shown here is derived from an EMBL/GenBank/DDBJ whole genome shotgun (WGS) entry which is preliminary data.</text>
</comment>
<dbReference type="EMBL" id="JFBM01000041">
    <property type="protein sequence ID" value="KFU76681.1"/>
    <property type="molecule type" value="Genomic_DNA"/>
</dbReference>
<gene>
    <name evidence="3" type="ORF">BB31_35180</name>
</gene>
<evidence type="ECO:0000313" key="4">
    <source>
        <dbReference type="Proteomes" id="UP000256220"/>
    </source>
</evidence>
<feature type="signal peptide" evidence="2">
    <location>
        <begin position="1"/>
        <end position="19"/>
    </location>
</feature>
<evidence type="ECO:0008006" key="5">
    <source>
        <dbReference type="Google" id="ProtNLM"/>
    </source>
</evidence>
<dbReference type="Proteomes" id="UP000256220">
    <property type="component" value="Unassembled WGS sequence"/>
</dbReference>
<keyword evidence="2" id="KW-0732">Signal</keyword>
<evidence type="ECO:0000256" key="2">
    <source>
        <dbReference type="SAM" id="SignalP"/>
    </source>
</evidence>